<proteinExistence type="predicted"/>
<dbReference type="EMBL" id="MTYJ01000187">
    <property type="protein sequence ID" value="OWA50267.1"/>
    <property type="molecule type" value="Genomic_DNA"/>
</dbReference>
<dbReference type="InterPro" id="IPR052661">
    <property type="entry name" value="Ras-like_GTPase_Reg"/>
</dbReference>
<gene>
    <name evidence="1" type="ORF">BV898_14789</name>
</gene>
<dbReference type="SMART" id="SM00175">
    <property type="entry name" value="RAB"/>
    <property type="match status" value="1"/>
</dbReference>
<dbReference type="PANTHER" id="PTHR46350">
    <property type="entry name" value="RAS LIKE FAMILY 10 MEMBER B-RELATED"/>
    <property type="match status" value="1"/>
</dbReference>
<dbReference type="PROSITE" id="PS51421">
    <property type="entry name" value="RAS"/>
    <property type="match status" value="1"/>
</dbReference>
<protein>
    <submittedName>
        <fullName evidence="1">Ras-like protein family member 10A</fullName>
    </submittedName>
</protein>
<organism evidence="1 2">
    <name type="scientific">Hypsibius exemplaris</name>
    <name type="common">Freshwater tardigrade</name>
    <dbReference type="NCBI Taxonomy" id="2072580"/>
    <lineage>
        <taxon>Eukaryota</taxon>
        <taxon>Metazoa</taxon>
        <taxon>Ecdysozoa</taxon>
        <taxon>Tardigrada</taxon>
        <taxon>Eutardigrada</taxon>
        <taxon>Parachela</taxon>
        <taxon>Hypsibioidea</taxon>
        <taxon>Hypsibiidae</taxon>
        <taxon>Hypsibius</taxon>
    </lineage>
</organism>
<dbReference type="AlphaFoldDB" id="A0A9X6N9F4"/>
<accession>A0A9X6N9F4</accession>
<dbReference type="PRINTS" id="PR00449">
    <property type="entry name" value="RASTRNSFRMNG"/>
</dbReference>
<dbReference type="SUPFAM" id="SSF52540">
    <property type="entry name" value="P-loop containing nucleoside triphosphate hydrolases"/>
    <property type="match status" value="1"/>
</dbReference>
<dbReference type="SMART" id="SM00173">
    <property type="entry name" value="RAS"/>
    <property type="match status" value="1"/>
</dbReference>
<dbReference type="InterPro" id="IPR027417">
    <property type="entry name" value="P-loop_NTPase"/>
</dbReference>
<dbReference type="InterPro" id="IPR001806">
    <property type="entry name" value="Small_GTPase"/>
</dbReference>
<sequence>MIVKSRSCETLDMSEELESVSRQMTVVVLGSPSCGKTQIIRQFTECSYSEIYHPTKHRKTYYTSVGLNERVYQLAILDLPATRRVAKAALVQDWEALKDSDPIDAYILVFDLTSEDSFGHIRRLRDQLESIQTAHNGGVGNGSNGSGSNGGGGAGANGIPLVVMGNKYDVLFATRGHLSRRYLDIVNIIRKQWKWHYVEASAKHNWQIQLAFKTLTKLIDAQYCGNRVPGGFGSTSERLLPGVLRRSRCIVC</sequence>
<keyword evidence="2" id="KW-1185">Reference proteome</keyword>
<dbReference type="Gene3D" id="3.40.50.300">
    <property type="entry name" value="P-loop containing nucleotide triphosphate hydrolases"/>
    <property type="match status" value="1"/>
</dbReference>
<name>A0A9X6N9F4_HYPEX</name>
<dbReference type="GO" id="GO:0003924">
    <property type="term" value="F:GTPase activity"/>
    <property type="evidence" value="ECO:0007669"/>
    <property type="project" value="InterPro"/>
</dbReference>
<evidence type="ECO:0000313" key="1">
    <source>
        <dbReference type="EMBL" id="OWA50267.1"/>
    </source>
</evidence>
<comment type="caution">
    <text evidence="1">The sequence shown here is derived from an EMBL/GenBank/DDBJ whole genome shotgun (WGS) entry which is preliminary data.</text>
</comment>
<reference evidence="2" key="1">
    <citation type="submission" date="2017-01" db="EMBL/GenBank/DDBJ databases">
        <title>Comparative genomics of anhydrobiosis in the tardigrade Hypsibius dujardini.</title>
        <authorList>
            <person name="Yoshida Y."/>
            <person name="Koutsovoulos G."/>
            <person name="Laetsch D."/>
            <person name="Stevens L."/>
            <person name="Kumar S."/>
            <person name="Horikawa D."/>
            <person name="Ishino K."/>
            <person name="Komine S."/>
            <person name="Tomita M."/>
            <person name="Blaxter M."/>
            <person name="Arakawa K."/>
        </authorList>
    </citation>
    <scope>NUCLEOTIDE SEQUENCE [LARGE SCALE GENOMIC DNA]</scope>
    <source>
        <strain evidence="2">Z151</strain>
    </source>
</reference>
<dbReference type="Pfam" id="PF00071">
    <property type="entry name" value="Ras"/>
    <property type="match status" value="1"/>
</dbReference>
<dbReference type="PROSITE" id="PS51419">
    <property type="entry name" value="RAB"/>
    <property type="match status" value="1"/>
</dbReference>
<evidence type="ECO:0000313" key="2">
    <source>
        <dbReference type="Proteomes" id="UP000192578"/>
    </source>
</evidence>
<dbReference type="PANTHER" id="PTHR46350:SF2">
    <property type="entry name" value="RAS LIKE FAMILY 10 MEMBER B"/>
    <property type="match status" value="1"/>
</dbReference>
<dbReference type="Proteomes" id="UP000192578">
    <property type="component" value="Unassembled WGS sequence"/>
</dbReference>
<dbReference type="GO" id="GO:0005525">
    <property type="term" value="F:GTP binding"/>
    <property type="evidence" value="ECO:0007669"/>
    <property type="project" value="InterPro"/>
</dbReference>
<dbReference type="OrthoDB" id="299781at2759"/>